<keyword evidence="3" id="KW-1185">Reference proteome</keyword>
<evidence type="ECO:0000259" key="1">
    <source>
        <dbReference type="PROSITE" id="PS51725"/>
    </source>
</evidence>
<dbReference type="InterPro" id="IPR011008">
    <property type="entry name" value="Dimeric_a/b-barrel"/>
</dbReference>
<proteinExistence type="predicted"/>
<feature type="domain" description="ABM" evidence="1">
    <location>
        <begin position="5"/>
        <end position="94"/>
    </location>
</feature>
<reference evidence="2 3" key="1">
    <citation type="submission" date="2015-02" db="EMBL/GenBank/DDBJ databases">
        <title>Draft genome sequences of ten Microbacterium spp. with emphasis on heavy metal contaminated environments.</title>
        <authorList>
            <person name="Corretto E."/>
        </authorList>
    </citation>
    <scope>NUCLEOTIDE SEQUENCE [LARGE SCALE GENOMIC DNA]</scope>
    <source>
        <strain evidence="2 3">SA35</strain>
    </source>
</reference>
<dbReference type="STRING" id="273678.RS84_01448"/>
<dbReference type="PATRIC" id="fig|273678.4.peg.1446"/>
<dbReference type="SUPFAM" id="SSF54909">
    <property type="entry name" value="Dimeric alpha+beta barrel"/>
    <property type="match status" value="1"/>
</dbReference>
<dbReference type="Pfam" id="PF03992">
    <property type="entry name" value="ABM"/>
    <property type="match status" value="1"/>
</dbReference>
<dbReference type="GO" id="GO:0004497">
    <property type="term" value="F:monooxygenase activity"/>
    <property type="evidence" value="ECO:0007669"/>
    <property type="project" value="UniProtKB-KW"/>
</dbReference>
<dbReference type="EMBL" id="JYJB01000008">
    <property type="protein sequence ID" value="KJL47820.1"/>
    <property type="molecule type" value="Genomic_DNA"/>
</dbReference>
<dbReference type="InterPro" id="IPR050744">
    <property type="entry name" value="AI-2_Isomerase_LsrG"/>
</dbReference>
<evidence type="ECO:0000313" key="2">
    <source>
        <dbReference type="EMBL" id="KJL47820.1"/>
    </source>
</evidence>
<keyword evidence="2" id="KW-0503">Monooxygenase</keyword>
<accession>A0A0M2HSC7</accession>
<dbReference type="PROSITE" id="PS51725">
    <property type="entry name" value="ABM"/>
    <property type="match status" value="1"/>
</dbReference>
<dbReference type="AlphaFoldDB" id="A0A0M2HSC7"/>
<sequence>MSEQVALYAEFTAVPGAADTVAGLIGDYADVVRAEPGNQVFEVYRRREDDHRFVVFEVYRDQAAFEEHLGGEAGRAFNARLQPLIVEPHSVLSFLTPVRRT</sequence>
<dbReference type="Proteomes" id="UP000033900">
    <property type="component" value="Unassembled WGS sequence"/>
</dbReference>
<comment type="caution">
    <text evidence="2">The sequence shown here is derived from an EMBL/GenBank/DDBJ whole genome shotgun (WGS) entry which is preliminary data.</text>
</comment>
<dbReference type="InterPro" id="IPR007138">
    <property type="entry name" value="ABM_dom"/>
</dbReference>
<keyword evidence="2" id="KW-0560">Oxidoreductase</keyword>
<dbReference type="RefSeq" id="WP_045257106.1">
    <property type="nucleotide sequence ID" value="NZ_JYJB01000008.1"/>
</dbReference>
<dbReference type="PANTHER" id="PTHR33336:SF3">
    <property type="entry name" value="ABM DOMAIN-CONTAINING PROTEIN"/>
    <property type="match status" value="1"/>
</dbReference>
<name>A0A0M2HSC7_9MICO</name>
<protein>
    <submittedName>
        <fullName evidence="2">Antibiotic biosynthesis monooxygenase</fullName>
    </submittedName>
</protein>
<dbReference type="Gene3D" id="3.30.70.100">
    <property type="match status" value="1"/>
</dbReference>
<organism evidence="2 3">
    <name type="scientific">Microbacterium hydrocarbonoxydans</name>
    <dbReference type="NCBI Taxonomy" id="273678"/>
    <lineage>
        <taxon>Bacteria</taxon>
        <taxon>Bacillati</taxon>
        <taxon>Actinomycetota</taxon>
        <taxon>Actinomycetes</taxon>
        <taxon>Micrococcales</taxon>
        <taxon>Microbacteriaceae</taxon>
        <taxon>Microbacterium</taxon>
    </lineage>
</organism>
<gene>
    <name evidence="2" type="ORF">RS84_01448</name>
</gene>
<dbReference type="OrthoDB" id="3695636at2"/>
<dbReference type="PANTHER" id="PTHR33336">
    <property type="entry name" value="QUINOL MONOOXYGENASE YGIN-RELATED"/>
    <property type="match status" value="1"/>
</dbReference>
<evidence type="ECO:0000313" key="3">
    <source>
        <dbReference type="Proteomes" id="UP000033900"/>
    </source>
</evidence>